<gene>
    <name evidence="1" type="ORF">L6452_39584</name>
</gene>
<sequence length="138" mass="15417">MPDWGIFWLINHGIPSNLLSELHEHTFKVFGLEFETKQNLFASIPTSEISYFWGTATLTPVGDALYKGSNREDDFKKHNWVEGLNVPLNRSEQVQLHQHPLLMEKEVERRRAVEAAPTRAGEGEAGAGESMEGGGVQG</sequence>
<proteinExistence type="predicted"/>
<protein>
    <submittedName>
        <fullName evidence="1">Uncharacterized protein</fullName>
    </submittedName>
</protein>
<dbReference type="EMBL" id="CM042061">
    <property type="protein sequence ID" value="KAI3673465.1"/>
    <property type="molecule type" value="Genomic_DNA"/>
</dbReference>
<organism evidence="1 2">
    <name type="scientific">Arctium lappa</name>
    <name type="common">Greater burdock</name>
    <name type="synonym">Lappa major</name>
    <dbReference type="NCBI Taxonomy" id="4217"/>
    <lineage>
        <taxon>Eukaryota</taxon>
        <taxon>Viridiplantae</taxon>
        <taxon>Streptophyta</taxon>
        <taxon>Embryophyta</taxon>
        <taxon>Tracheophyta</taxon>
        <taxon>Spermatophyta</taxon>
        <taxon>Magnoliopsida</taxon>
        <taxon>eudicotyledons</taxon>
        <taxon>Gunneridae</taxon>
        <taxon>Pentapetalae</taxon>
        <taxon>asterids</taxon>
        <taxon>campanulids</taxon>
        <taxon>Asterales</taxon>
        <taxon>Asteraceae</taxon>
        <taxon>Carduoideae</taxon>
        <taxon>Cardueae</taxon>
        <taxon>Arctiinae</taxon>
        <taxon>Arctium</taxon>
    </lineage>
</organism>
<reference evidence="2" key="1">
    <citation type="journal article" date="2022" name="Mol. Ecol. Resour.">
        <title>The genomes of chicory, endive, great burdock and yacon provide insights into Asteraceae palaeo-polyploidization history and plant inulin production.</title>
        <authorList>
            <person name="Fan W."/>
            <person name="Wang S."/>
            <person name="Wang H."/>
            <person name="Wang A."/>
            <person name="Jiang F."/>
            <person name="Liu H."/>
            <person name="Zhao H."/>
            <person name="Xu D."/>
            <person name="Zhang Y."/>
        </authorList>
    </citation>
    <scope>NUCLEOTIDE SEQUENCE [LARGE SCALE GENOMIC DNA]</scope>
    <source>
        <strain evidence="2">cv. Niubang</strain>
    </source>
</reference>
<accession>A0ACB8XSP5</accession>
<comment type="caution">
    <text evidence="1">The sequence shown here is derived from an EMBL/GenBank/DDBJ whole genome shotgun (WGS) entry which is preliminary data.</text>
</comment>
<reference evidence="1 2" key="2">
    <citation type="journal article" date="2022" name="Mol. Ecol. Resour.">
        <title>The genomes of chicory, endive, great burdock and yacon provide insights into Asteraceae paleo-polyploidization history and plant inulin production.</title>
        <authorList>
            <person name="Fan W."/>
            <person name="Wang S."/>
            <person name="Wang H."/>
            <person name="Wang A."/>
            <person name="Jiang F."/>
            <person name="Liu H."/>
            <person name="Zhao H."/>
            <person name="Xu D."/>
            <person name="Zhang Y."/>
        </authorList>
    </citation>
    <scope>NUCLEOTIDE SEQUENCE [LARGE SCALE GENOMIC DNA]</scope>
    <source>
        <strain evidence="2">cv. Niubang</strain>
    </source>
</reference>
<evidence type="ECO:0000313" key="2">
    <source>
        <dbReference type="Proteomes" id="UP001055879"/>
    </source>
</evidence>
<name>A0ACB8XSP5_ARCLA</name>
<evidence type="ECO:0000313" key="1">
    <source>
        <dbReference type="EMBL" id="KAI3673465.1"/>
    </source>
</evidence>
<dbReference type="Proteomes" id="UP001055879">
    <property type="component" value="Linkage Group LG15"/>
</dbReference>
<keyword evidence="2" id="KW-1185">Reference proteome</keyword>